<evidence type="ECO:0000313" key="1">
    <source>
        <dbReference type="EMBL" id="MEB8342984.1"/>
    </source>
</evidence>
<reference evidence="1 2" key="1">
    <citation type="submission" date="2022-10" db="EMBL/GenBank/DDBJ databases">
        <authorList>
            <person name="Xie J."/>
            <person name="Shen N."/>
        </authorList>
    </citation>
    <scope>NUCLEOTIDE SEQUENCE [LARGE SCALE GENOMIC DNA]</scope>
    <source>
        <strain evidence="1 2">YIM65594</strain>
    </source>
</reference>
<dbReference type="RefSeq" id="WP_326022584.1">
    <property type="nucleotide sequence ID" value="NZ_JAOZYC010000175.1"/>
</dbReference>
<dbReference type="EMBL" id="JAOZYC010000175">
    <property type="protein sequence ID" value="MEB8342984.1"/>
    <property type="molecule type" value="Genomic_DNA"/>
</dbReference>
<name>A0ABU6FG21_9ACTN</name>
<keyword evidence="2" id="KW-1185">Reference proteome</keyword>
<comment type="caution">
    <text evidence="1">The sequence shown here is derived from an EMBL/GenBank/DDBJ whole genome shotgun (WGS) entry which is preliminary data.</text>
</comment>
<dbReference type="Proteomes" id="UP001354931">
    <property type="component" value="Unassembled WGS sequence"/>
</dbReference>
<sequence length="72" mass="8057">MLKAEHHDWDCPTCHGMRGFRQLKPHEAAHLASKGDSSADINKTWRCATPGCLSLRRHLSPWHGSLPDDIDG</sequence>
<evidence type="ECO:0008006" key="3">
    <source>
        <dbReference type="Google" id="ProtNLM"/>
    </source>
</evidence>
<proteinExistence type="predicted"/>
<accession>A0ABU6FG21</accession>
<protein>
    <recommendedName>
        <fullName evidence="3">HNH endonuclease</fullName>
    </recommendedName>
</protein>
<gene>
    <name evidence="1" type="ORF">OKJ99_36380</name>
</gene>
<evidence type="ECO:0000313" key="2">
    <source>
        <dbReference type="Proteomes" id="UP001354931"/>
    </source>
</evidence>
<organism evidence="1 2">
    <name type="scientific">Streptomyces endophyticus</name>
    <dbReference type="NCBI Taxonomy" id="714166"/>
    <lineage>
        <taxon>Bacteria</taxon>
        <taxon>Bacillati</taxon>
        <taxon>Actinomycetota</taxon>
        <taxon>Actinomycetes</taxon>
        <taxon>Kitasatosporales</taxon>
        <taxon>Streptomycetaceae</taxon>
        <taxon>Streptomyces</taxon>
    </lineage>
</organism>